<protein>
    <submittedName>
        <fullName evidence="2">YbdD/YjiX family protein</fullName>
    </submittedName>
</protein>
<keyword evidence="3" id="KW-1185">Reference proteome</keyword>
<dbReference type="AlphaFoldDB" id="A0A7X6HFR7"/>
<dbReference type="EMBL" id="JAAZSQ010000022">
    <property type="protein sequence ID" value="NKX56329.1"/>
    <property type="molecule type" value="Genomic_DNA"/>
</dbReference>
<proteinExistence type="predicted"/>
<feature type="region of interest" description="Disordered" evidence="1">
    <location>
        <begin position="44"/>
        <end position="70"/>
    </location>
</feature>
<evidence type="ECO:0000256" key="1">
    <source>
        <dbReference type="SAM" id="MobiDB-lite"/>
    </source>
</evidence>
<dbReference type="Pfam" id="PF04328">
    <property type="entry name" value="Sel_put"/>
    <property type="match status" value="1"/>
</dbReference>
<sequence length="70" mass="8249">MAAGEQALGRVRAGWQGFVWYVKAVLGEDAYQVYLDHHRRVHPGTEPMSEREFWRDKMDRQDRNPQGRCC</sequence>
<reference evidence="2 3" key="1">
    <citation type="submission" date="2020-04" db="EMBL/GenBank/DDBJ databases">
        <title>Arthrobacter sp. nov.</title>
        <authorList>
            <person name="Liu S."/>
        </authorList>
    </citation>
    <scope>NUCLEOTIDE SEQUENCE [LARGE SCALE GENOMIC DNA]</scope>
    <source>
        <strain evidence="2 3">E918</strain>
    </source>
</reference>
<dbReference type="InterPro" id="IPR007423">
    <property type="entry name" value="Sel_put"/>
</dbReference>
<dbReference type="Proteomes" id="UP000544090">
    <property type="component" value="Unassembled WGS sequence"/>
</dbReference>
<gene>
    <name evidence="2" type="ORF">HGG74_17715</name>
</gene>
<feature type="compositionally biased region" description="Basic and acidic residues" evidence="1">
    <location>
        <begin position="48"/>
        <end position="70"/>
    </location>
</feature>
<evidence type="ECO:0000313" key="3">
    <source>
        <dbReference type="Proteomes" id="UP000544090"/>
    </source>
</evidence>
<comment type="caution">
    <text evidence="2">The sequence shown here is derived from an EMBL/GenBank/DDBJ whole genome shotgun (WGS) entry which is preliminary data.</text>
</comment>
<name>A0A7X6HFR7_9MICC</name>
<evidence type="ECO:0000313" key="2">
    <source>
        <dbReference type="EMBL" id="NKX56329.1"/>
    </source>
</evidence>
<dbReference type="RefSeq" id="WP_168488509.1">
    <property type="nucleotide sequence ID" value="NZ_JAAZSQ010000022.1"/>
</dbReference>
<organism evidence="2 3">
    <name type="scientific">Arthrobacter mobilis</name>
    <dbReference type="NCBI Taxonomy" id="2724944"/>
    <lineage>
        <taxon>Bacteria</taxon>
        <taxon>Bacillati</taxon>
        <taxon>Actinomycetota</taxon>
        <taxon>Actinomycetes</taxon>
        <taxon>Micrococcales</taxon>
        <taxon>Micrococcaceae</taxon>
        <taxon>Arthrobacter</taxon>
    </lineage>
</organism>
<accession>A0A7X6HFR7</accession>